<dbReference type="SUPFAM" id="SSF53067">
    <property type="entry name" value="Actin-like ATPase domain"/>
    <property type="match status" value="1"/>
</dbReference>
<gene>
    <name evidence="2" type="ORF">HME7025_00585</name>
</gene>
<dbReference type="SUPFAM" id="SSF46785">
    <property type="entry name" value="Winged helix' DNA-binding domain"/>
    <property type="match status" value="1"/>
</dbReference>
<evidence type="ECO:0000313" key="2">
    <source>
        <dbReference type="EMBL" id="AWL08457.1"/>
    </source>
</evidence>
<dbReference type="Gene3D" id="3.30.420.40">
    <property type="match status" value="2"/>
</dbReference>
<organism evidence="2 3">
    <name type="scientific">Aquirufa nivalisilvae</name>
    <dbReference type="NCBI Taxonomy" id="2516557"/>
    <lineage>
        <taxon>Bacteria</taxon>
        <taxon>Pseudomonadati</taxon>
        <taxon>Bacteroidota</taxon>
        <taxon>Cytophagia</taxon>
        <taxon>Cytophagales</taxon>
        <taxon>Flectobacillaceae</taxon>
        <taxon>Aquirufa</taxon>
    </lineage>
</organism>
<dbReference type="OrthoDB" id="9810372at2"/>
<dbReference type="Proteomes" id="UP000245468">
    <property type="component" value="Chromosome"/>
</dbReference>
<evidence type="ECO:0000256" key="1">
    <source>
        <dbReference type="ARBA" id="ARBA00006479"/>
    </source>
</evidence>
<proteinExistence type="inferred from homology"/>
<keyword evidence="3" id="KW-1185">Reference proteome</keyword>
<dbReference type="PANTHER" id="PTHR18964">
    <property type="entry name" value="ROK (REPRESSOR, ORF, KINASE) FAMILY"/>
    <property type="match status" value="1"/>
</dbReference>
<dbReference type="InterPro" id="IPR036388">
    <property type="entry name" value="WH-like_DNA-bd_sf"/>
</dbReference>
<dbReference type="EMBL" id="CP029346">
    <property type="protein sequence ID" value="AWL08457.1"/>
    <property type="molecule type" value="Genomic_DNA"/>
</dbReference>
<accession>A0A2S2DUH4</accession>
<sequence length="412" mass="45808">MSDLSKSISESDHEEKESVVDLKKNKLKRKLLQHLYTHGSFTIAQLSKHLHTSVPSVTSLIEELIKEKWLVEIGPAEVQLGRKPALYRLNPHERYVLAIDMNTYASKAYILNLQNEVIFSQKIAVVIENKPITDSLTKEILKVLQSASCQITDLEAISISMPGLINPKTGINYTYPNLCKEGKSLPNELKNLLHVNTYVNHDTKAITLGEHYFGLAQNIEHAITVNMDWNGVGFGLLVNGQVVLGESGFAGELAHIQVRPQGELCYCGKVGCLDTVTKASYLVKRIKELIQEGHVSLLANENFEKIDIEMVIDAANRGDELAIDLLQDMGHEMGKVLAIAVHLLNPKTIIIHGVLANAGKFISNPIEQAIYKYCLADYKENLHVEISQLGEMAKILGLQAYAIHMILSENND</sequence>
<evidence type="ECO:0000313" key="3">
    <source>
        <dbReference type="Proteomes" id="UP000245468"/>
    </source>
</evidence>
<dbReference type="Gene3D" id="1.10.10.10">
    <property type="entry name" value="Winged helix-like DNA-binding domain superfamily/Winged helix DNA-binding domain"/>
    <property type="match status" value="1"/>
</dbReference>
<dbReference type="Pfam" id="PF00480">
    <property type="entry name" value="ROK"/>
    <property type="match status" value="1"/>
</dbReference>
<comment type="similarity">
    <text evidence="1">Belongs to the ROK (NagC/XylR) family.</text>
</comment>
<dbReference type="AlphaFoldDB" id="A0A2S2DUH4"/>
<reference evidence="3" key="1">
    <citation type="submission" date="2018-05" db="EMBL/GenBank/DDBJ databases">
        <title>Pseudarcicella sp. HME7025 Genome sequencing and assembly.</title>
        <authorList>
            <person name="Kim H."/>
            <person name="Kang H."/>
            <person name="Joh K."/>
        </authorList>
    </citation>
    <scope>NUCLEOTIDE SEQUENCE [LARGE SCALE GENOMIC DNA]</scope>
    <source>
        <strain evidence="3">HME7025</strain>
    </source>
</reference>
<dbReference type="KEGG" id="psez:HME7025_00585"/>
<dbReference type="InterPro" id="IPR000600">
    <property type="entry name" value="ROK"/>
</dbReference>
<dbReference type="RefSeq" id="WP_109322209.1">
    <property type="nucleotide sequence ID" value="NZ_CP029346.1"/>
</dbReference>
<protein>
    <submittedName>
        <fullName evidence="2">Xylose repressor</fullName>
    </submittedName>
</protein>
<dbReference type="InterPro" id="IPR043129">
    <property type="entry name" value="ATPase_NBD"/>
</dbReference>
<name>A0A2S2DUH4_9BACT</name>
<dbReference type="InterPro" id="IPR036390">
    <property type="entry name" value="WH_DNA-bd_sf"/>
</dbReference>
<dbReference type="PANTHER" id="PTHR18964:SF149">
    <property type="entry name" value="BIFUNCTIONAL UDP-N-ACETYLGLUCOSAMINE 2-EPIMERASE_N-ACETYLMANNOSAMINE KINASE"/>
    <property type="match status" value="1"/>
</dbReference>